<keyword evidence="3 8" id="KW-1134">Transmembrane beta strand</keyword>
<dbReference type="Gene3D" id="2.40.170.20">
    <property type="entry name" value="TonB-dependent receptor, beta-barrel domain"/>
    <property type="match status" value="1"/>
</dbReference>
<comment type="similarity">
    <text evidence="8 9">Belongs to the TonB-dependent receptor family.</text>
</comment>
<dbReference type="PROSITE" id="PS52016">
    <property type="entry name" value="TONB_DEPENDENT_REC_3"/>
    <property type="match status" value="1"/>
</dbReference>
<dbReference type="AlphaFoldDB" id="A0A399D2F8"/>
<dbReference type="Gene3D" id="2.170.130.10">
    <property type="entry name" value="TonB-dependent receptor, plug domain"/>
    <property type="match status" value="1"/>
</dbReference>
<dbReference type="Pfam" id="PF00593">
    <property type="entry name" value="TonB_dep_Rec_b-barrel"/>
    <property type="match status" value="1"/>
</dbReference>
<evidence type="ECO:0000259" key="10">
    <source>
        <dbReference type="Pfam" id="PF00593"/>
    </source>
</evidence>
<evidence type="ECO:0000256" key="3">
    <source>
        <dbReference type="ARBA" id="ARBA00022452"/>
    </source>
</evidence>
<evidence type="ECO:0000256" key="8">
    <source>
        <dbReference type="PROSITE-ProRule" id="PRU01360"/>
    </source>
</evidence>
<evidence type="ECO:0000256" key="5">
    <source>
        <dbReference type="ARBA" id="ARBA00023077"/>
    </source>
</evidence>
<dbReference type="Pfam" id="PF13715">
    <property type="entry name" value="CarbopepD_reg_2"/>
    <property type="match status" value="1"/>
</dbReference>
<evidence type="ECO:0000256" key="6">
    <source>
        <dbReference type="ARBA" id="ARBA00023136"/>
    </source>
</evidence>
<evidence type="ECO:0000256" key="1">
    <source>
        <dbReference type="ARBA" id="ARBA00004571"/>
    </source>
</evidence>
<dbReference type="OrthoDB" id="9768177at2"/>
<dbReference type="Gene3D" id="2.60.40.1120">
    <property type="entry name" value="Carboxypeptidase-like, regulatory domain"/>
    <property type="match status" value="1"/>
</dbReference>
<dbReference type="NCBIfam" id="TIGR04057">
    <property type="entry name" value="SusC_RagA_signa"/>
    <property type="match status" value="1"/>
</dbReference>
<evidence type="ECO:0000313" key="12">
    <source>
        <dbReference type="EMBL" id="RIH64872.1"/>
    </source>
</evidence>
<dbReference type="NCBIfam" id="TIGR04056">
    <property type="entry name" value="OMP_RagA_SusC"/>
    <property type="match status" value="1"/>
</dbReference>
<evidence type="ECO:0000259" key="11">
    <source>
        <dbReference type="Pfam" id="PF07715"/>
    </source>
</evidence>
<dbReference type="GO" id="GO:0009279">
    <property type="term" value="C:cell outer membrane"/>
    <property type="evidence" value="ECO:0007669"/>
    <property type="project" value="UniProtKB-SubCell"/>
</dbReference>
<dbReference type="InterPro" id="IPR036942">
    <property type="entry name" value="Beta-barrel_TonB_sf"/>
</dbReference>
<keyword evidence="13" id="KW-1185">Reference proteome</keyword>
<keyword evidence="2 8" id="KW-0813">Transport</keyword>
<dbReference type="FunFam" id="2.60.40.1120:FF:000003">
    <property type="entry name" value="Outer membrane protein Omp121"/>
    <property type="match status" value="1"/>
</dbReference>
<accession>A0A399D2F8</accession>
<keyword evidence="6 8" id="KW-0472">Membrane</keyword>
<comment type="subcellular location">
    <subcellularLocation>
        <location evidence="1 8">Cell outer membrane</location>
        <topology evidence="1 8">Multi-pass membrane protein</topology>
    </subcellularLocation>
</comment>
<feature type="domain" description="TonB-dependent receptor plug" evidence="11">
    <location>
        <begin position="227"/>
        <end position="340"/>
    </location>
</feature>
<keyword evidence="4 8" id="KW-0812">Transmembrane</keyword>
<dbReference type="SUPFAM" id="SSF56935">
    <property type="entry name" value="Porins"/>
    <property type="match status" value="1"/>
</dbReference>
<dbReference type="Pfam" id="PF07715">
    <property type="entry name" value="Plug"/>
    <property type="match status" value="1"/>
</dbReference>
<dbReference type="InterPro" id="IPR008969">
    <property type="entry name" value="CarboxyPept-like_regulatory"/>
</dbReference>
<dbReference type="InterPro" id="IPR012910">
    <property type="entry name" value="Plug_dom"/>
</dbReference>
<name>A0A399D2F8_9BACT</name>
<dbReference type="InterPro" id="IPR039426">
    <property type="entry name" value="TonB-dep_rcpt-like"/>
</dbReference>
<dbReference type="InterPro" id="IPR023996">
    <property type="entry name" value="TonB-dep_OMP_SusC/RagA"/>
</dbReference>
<feature type="domain" description="TonB-dependent receptor-like beta-barrel" evidence="10">
    <location>
        <begin position="572"/>
        <end position="1143"/>
    </location>
</feature>
<keyword evidence="7 8" id="KW-0998">Cell outer membrane</keyword>
<comment type="caution">
    <text evidence="12">The sequence shown here is derived from an EMBL/GenBank/DDBJ whole genome shotgun (WGS) entry which is preliminary data.</text>
</comment>
<evidence type="ECO:0000256" key="4">
    <source>
        <dbReference type="ARBA" id="ARBA00022692"/>
    </source>
</evidence>
<dbReference type="EMBL" id="QWET01000008">
    <property type="protein sequence ID" value="RIH64872.1"/>
    <property type="molecule type" value="Genomic_DNA"/>
</dbReference>
<evidence type="ECO:0000256" key="9">
    <source>
        <dbReference type="RuleBase" id="RU003357"/>
    </source>
</evidence>
<evidence type="ECO:0000256" key="2">
    <source>
        <dbReference type="ARBA" id="ARBA00022448"/>
    </source>
</evidence>
<evidence type="ECO:0000256" key="7">
    <source>
        <dbReference type="ARBA" id="ARBA00023237"/>
    </source>
</evidence>
<dbReference type="InterPro" id="IPR037066">
    <property type="entry name" value="Plug_dom_sf"/>
</dbReference>
<dbReference type="SUPFAM" id="SSF49464">
    <property type="entry name" value="Carboxypeptidase regulatory domain-like"/>
    <property type="match status" value="1"/>
</dbReference>
<protein>
    <submittedName>
        <fullName evidence="12">SusC/RagA family TonB-linked outer membrane protein</fullName>
    </submittedName>
</protein>
<dbReference type="InterPro" id="IPR000531">
    <property type="entry name" value="Beta-barrel_TonB"/>
</dbReference>
<evidence type="ECO:0000313" key="13">
    <source>
        <dbReference type="Proteomes" id="UP000266441"/>
    </source>
</evidence>
<dbReference type="InterPro" id="IPR023997">
    <property type="entry name" value="TonB-dep_OMP_SusC/RagA_CS"/>
</dbReference>
<sequence>MKKSRCIIIPFTGWKKLFLMARITAILLFAGLMQVSASVYSQKTRLNLKLKDAPVESVLKVIEEQSEFYFLYRSDLLKKVPRVSLDMKEVRLEEVLDHVVVPYGFGYEVDDQVVVIKKTEEKKPLEKQKLIAQQENQVTGTIKDASGQPLPGVTVVVKGTTTGTVTDVDGNFTLSGVPDNATIVFSFVGMKAQEIVVGNQTILNITMQTDAIGLDEVIAIGYGTARKRDLTGSIVNVQAEELIKYQPTNVQELLRSAVPGLKVGYSTSAKNTPEFEVRGDNTIKSDDDDEKAGNRPLIVLDGIIFNGDIAEINVNDIASVDVLKDASAASIYGSRASNGVIVFTTKKGKLGKPQIRVSAKYGLVTKGERNETYTGEPMLKWLTDVQESLSGTIEESWSIYDDPRKLSGGDLEAWKEASGIAGETNQDVINERWLQTLGLDSDEIMHFQNGRDFDWQDFLFHTGQRQDYDLSVSGRNENVSYYWSLGFVDSESLKMDEKYTAITSRLNLDVKVTDFLNAGVYANFTYQDEGPGSWEDNGIENGGYRTASPYDTPWEARVWYDDEIQQTGDDVYLYDNIYLKQNLSGSNRGNMFLPPAYTTRKYDRYRLFPTMFAKLSLPFGISFETKITTRLDFRRRFYYEDSSNPEWGHGGEVRRRHNQTYEWQFDNILTWDKQFDEHRIAATGLVNAERNQSWYTDARNSDLQPTEALGYHGIGYGVFPVVGSDDQGTTRTALMGRVNYSYSNRYNLSASIRQDGYSRFGANYVHATFPSVSAAWTLTNEAFMAGRPNWLEFLKVRASWGVNGNSSGLSSYAAYSNLERNKILNWSGGFFPANRLTIERIANPNLAWEKNNAFNLGIDYGLWSGRLTGALDIYSSKTTDLLLNKKLPVLTGFNEITTNVGSLKNSGFDLSVNSVNIENSNFRWTTSLNVSYNQNEIISLTGELVEMTDADGNTYMAEPDDFDNGWFIGENKDVIWNFEMGDVYSTDEADEAEKWGLQPGDFRVVDQNGDGVLNTDDKVFQGLSKNPWYLTMRNDFTWKNFDMGVVFLSKLGYKGESSYPFNVDQTLIKNHNWYSKFKYWTPQNQTKDFARINSIRLNSDMQIYVPRDYLRLQNLSLGYNIPSNVLETIKVSRARVAFNAENVFVLTEWYDGDPESRLEMPRTWSFSVDFSF</sequence>
<organism evidence="12 13">
    <name type="scientific">Mariniphaga sediminis</name>
    <dbReference type="NCBI Taxonomy" id="1628158"/>
    <lineage>
        <taxon>Bacteria</taxon>
        <taxon>Pseudomonadati</taxon>
        <taxon>Bacteroidota</taxon>
        <taxon>Bacteroidia</taxon>
        <taxon>Marinilabiliales</taxon>
        <taxon>Prolixibacteraceae</taxon>
        <taxon>Mariniphaga</taxon>
    </lineage>
</organism>
<gene>
    <name evidence="12" type="ORF">D1164_12580</name>
</gene>
<keyword evidence="5 9" id="KW-0798">TonB box</keyword>
<proteinExistence type="inferred from homology"/>
<dbReference type="Proteomes" id="UP000266441">
    <property type="component" value="Unassembled WGS sequence"/>
</dbReference>
<reference evidence="12 13" key="1">
    <citation type="journal article" date="2015" name="Int. J. Syst. Evol. Microbiol.">
        <title>Mariniphaga sediminis sp. nov., isolated from coastal sediment.</title>
        <authorList>
            <person name="Wang F.Q."/>
            <person name="Shen Q.Y."/>
            <person name="Chen G.J."/>
            <person name="Du Z.J."/>
        </authorList>
    </citation>
    <scope>NUCLEOTIDE SEQUENCE [LARGE SCALE GENOMIC DNA]</scope>
    <source>
        <strain evidence="12 13">SY21</strain>
    </source>
</reference>